<sequence length="1046" mass="115777">MTLTELSIKRASLVVVVFSVLGILGFFSYQQLQYELLPKMTPPVVSVSVQYPGASPVEVETSVTKPIEEAVSAIEKIESISSASSEGLSSVTIEFSNSADIDKSLQDVQRKVNEIRGFLPDEAKEPVTSKFALDEVPVLRIGATSLLSDSEFYQRLKDDIKPVLSRIDGVGQVYLLGGREREIRVNLDLDRLQGYNLTVTDILREIERSNLDFPTGKINDSDRQFVVRLAGKYATLDELRNLVISSSGDGSVVHLSDIADVEDGFREITTLTRLNGKSAVGIIIMKQTDGNTVAVSRLVRQELVRLEKLYKAEGISFDIAQDASTFTLEAVTAVQHDLLLAVVLVALVMLLFLHSLRNSLIVLISIPTSLVTTFIGMYLFGFSLNLMTLLSLSLVVGILVDDSIVVLENIYRHLEQGEEPRSAALTGRNEIGFTALSITMVDVVVFLPLSLVSGLVGNILREFAVVMVISTLVSLFVSFTVTPLLASRFSKAEKLVADNAFSSFALAFERHFQRFRDWYLLLLRWSLENSKKVILLSTILLFSSFSLLFLGFIGGEFISVSDRGEFSVMMEFEPGTKLRETDRITREVERKIARMPEVKKVLVNVGSSSEGFFNQSADNISELNVRLSGKEERKRSTDDLMKVVRNDLRGIPGLKASINPIGIFGTANETPVIVIIGGALRSDVTRVAEALRDSLRVTPGTADVKLTSQVGNPEMRLKIDRQKMAEFGLNIADVGATLRTAYAGDDAGKYRDGDDEFTIRVMLDEFYRHNTSSIENIVFRNAAGDHIRLGQFVALEQDRGYTQLQRKDRNNAVWVKAQVVDRPVGEVGTEIERIIVNMKKRGIMPEGVTYAYESDLKRQGESFSTMLMAFLVAVLFVYLVMVALYDSYVWPMVVMFSIPLAIIGALFALALTGKSLSIFTILGIIMLVGLVGKNAILLVDFINRFREEGMALYPAIIEAGRDRLRPILMTTFTVIFGLFPIAVSGSSGSEWKSGLAVALIGGLGSSMFLTLLVIPVVYVWFDRQKNRFEGIRMRWGKKGDKIRSAG</sequence>
<feature type="transmembrane region" description="Helical" evidence="1">
    <location>
        <begin position="892"/>
        <end position="912"/>
    </location>
</feature>
<feature type="transmembrane region" description="Helical" evidence="1">
    <location>
        <begin position="995"/>
        <end position="1021"/>
    </location>
</feature>
<evidence type="ECO:0000256" key="1">
    <source>
        <dbReference type="SAM" id="Phobius"/>
    </source>
</evidence>
<dbReference type="SUPFAM" id="SSF82866">
    <property type="entry name" value="Multidrug efflux transporter AcrB transmembrane domain"/>
    <property type="match status" value="2"/>
</dbReference>
<protein>
    <submittedName>
        <fullName evidence="2">Acriflavin resistance protein</fullName>
    </submittedName>
</protein>
<feature type="transmembrane region" description="Helical" evidence="1">
    <location>
        <begin position="12"/>
        <end position="29"/>
    </location>
</feature>
<dbReference type="EMBL" id="CP000492">
    <property type="protein sequence ID" value="ABL65092.1"/>
    <property type="molecule type" value="Genomic_DNA"/>
</dbReference>
<dbReference type="PRINTS" id="PR00702">
    <property type="entry name" value="ACRIFLAVINRP"/>
</dbReference>
<dbReference type="Gene3D" id="3.30.70.1320">
    <property type="entry name" value="Multidrug efflux transporter AcrB pore domain like"/>
    <property type="match status" value="1"/>
</dbReference>
<reference evidence="2 3" key="1">
    <citation type="submission" date="2006-12" db="EMBL/GenBank/DDBJ databases">
        <title>Complete sequence of Chlorobium phaeobacteroides DSM 266.</title>
        <authorList>
            <consortium name="US DOE Joint Genome Institute"/>
            <person name="Copeland A."/>
            <person name="Lucas S."/>
            <person name="Lapidus A."/>
            <person name="Barry K."/>
            <person name="Detter J.C."/>
            <person name="Glavina del Rio T."/>
            <person name="Hammon N."/>
            <person name="Israni S."/>
            <person name="Pitluck S."/>
            <person name="Goltsman E."/>
            <person name="Schmutz J."/>
            <person name="Larimer F."/>
            <person name="Land M."/>
            <person name="Hauser L."/>
            <person name="Mikhailova N."/>
            <person name="Li T."/>
            <person name="Overmann J."/>
            <person name="Bryant D.A."/>
            <person name="Richardson P."/>
        </authorList>
    </citation>
    <scope>NUCLEOTIDE SEQUENCE [LARGE SCALE GENOMIC DNA]</scope>
    <source>
        <strain evidence="2 3">DSM 266</strain>
    </source>
</reference>
<dbReference type="KEGG" id="cph:Cpha266_1045"/>
<dbReference type="RefSeq" id="WP_011744919.1">
    <property type="nucleotide sequence ID" value="NC_008639.1"/>
</dbReference>
<keyword evidence="1" id="KW-1133">Transmembrane helix</keyword>
<keyword evidence="1" id="KW-0812">Transmembrane</keyword>
<dbReference type="HOGENOM" id="CLU_002755_1_2_10"/>
<accession>A1BFB5</accession>
<dbReference type="OrthoDB" id="9757876at2"/>
<evidence type="ECO:0000313" key="3">
    <source>
        <dbReference type="Proteomes" id="UP000008701"/>
    </source>
</evidence>
<feature type="transmembrane region" description="Helical" evidence="1">
    <location>
        <begin position="431"/>
        <end position="451"/>
    </location>
</feature>
<evidence type="ECO:0000313" key="2">
    <source>
        <dbReference type="EMBL" id="ABL65092.1"/>
    </source>
</evidence>
<keyword evidence="3" id="KW-1185">Reference proteome</keyword>
<dbReference type="Pfam" id="PF00873">
    <property type="entry name" value="ACR_tran"/>
    <property type="match status" value="1"/>
</dbReference>
<dbReference type="Gene3D" id="3.30.70.1440">
    <property type="entry name" value="Multidrug efflux transporter AcrB pore domain"/>
    <property type="match status" value="1"/>
</dbReference>
<dbReference type="SUPFAM" id="SSF82714">
    <property type="entry name" value="Multidrug efflux transporter AcrB TolC docking domain, DN and DC subdomains"/>
    <property type="match status" value="2"/>
</dbReference>
<dbReference type="eggNOG" id="COG0841">
    <property type="taxonomic scope" value="Bacteria"/>
</dbReference>
<organism evidence="2 3">
    <name type="scientific">Chlorobium phaeobacteroides (strain DSM 266 / SMG 266 / 2430)</name>
    <dbReference type="NCBI Taxonomy" id="290317"/>
    <lineage>
        <taxon>Bacteria</taxon>
        <taxon>Pseudomonadati</taxon>
        <taxon>Chlorobiota</taxon>
        <taxon>Chlorobiia</taxon>
        <taxon>Chlorobiales</taxon>
        <taxon>Chlorobiaceae</taxon>
        <taxon>Chlorobium/Pelodictyon group</taxon>
        <taxon>Chlorobium</taxon>
    </lineage>
</organism>
<feature type="transmembrane region" description="Helical" evidence="1">
    <location>
        <begin position="360"/>
        <end position="380"/>
    </location>
</feature>
<feature type="transmembrane region" description="Helical" evidence="1">
    <location>
        <begin position="918"/>
        <end position="943"/>
    </location>
</feature>
<dbReference type="Gene3D" id="3.30.2090.10">
    <property type="entry name" value="Multidrug efflux transporter AcrB TolC docking domain, DN and DC subdomains"/>
    <property type="match status" value="2"/>
</dbReference>
<dbReference type="SUPFAM" id="SSF82693">
    <property type="entry name" value="Multidrug efflux transporter AcrB pore domain, PN1, PN2, PC1 and PC2 subdomains"/>
    <property type="match status" value="3"/>
</dbReference>
<dbReference type="InterPro" id="IPR027463">
    <property type="entry name" value="AcrB_DN_DC_subdom"/>
</dbReference>
<dbReference type="STRING" id="290317.Cpha266_1045"/>
<feature type="transmembrane region" description="Helical" evidence="1">
    <location>
        <begin position="333"/>
        <end position="353"/>
    </location>
</feature>
<feature type="transmembrane region" description="Helical" evidence="1">
    <location>
        <begin position="863"/>
        <end position="885"/>
    </location>
</feature>
<keyword evidence="1" id="KW-0472">Membrane</keyword>
<name>A1BFB5_CHLPD</name>
<dbReference type="Gene3D" id="3.30.70.1430">
    <property type="entry name" value="Multidrug efflux transporter AcrB pore domain"/>
    <property type="match status" value="2"/>
</dbReference>
<dbReference type="PANTHER" id="PTHR32063:SF0">
    <property type="entry name" value="SWARMING MOTILITY PROTEIN SWRC"/>
    <property type="match status" value="1"/>
</dbReference>
<dbReference type="Proteomes" id="UP000008701">
    <property type="component" value="Chromosome"/>
</dbReference>
<gene>
    <name evidence="2" type="ordered locus">Cpha266_1045</name>
</gene>
<feature type="transmembrane region" description="Helical" evidence="1">
    <location>
        <begin position="533"/>
        <end position="553"/>
    </location>
</feature>
<proteinExistence type="predicted"/>
<feature type="transmembrane region" description="Helical" evidence="1">
    <location>
        <begin position="463"/>
        <end position="486"/>
    </location>
</feature>
<feature type="transmembrane region" description="Helical" evidence="1">
    <location>
        <begin position="964"/>
        <end position="983"/>
    </location>
</feature>
<feature type="transmembrane region" description="Helical" evidence="1">
    <location>
        <begin position="386"/>
        <end position="410"/>
    </location>
</feature>
<dbReference type="Gene3D" id="1.20.1640.10">
    <property type="entry name" value="Multidrug efflux transporter AcrB transmembrane domain"/>
    <property type="match status" value="2"/>
</dbReference>
<dbReference type="InterPro" id="IPR001036">
    <property type="entry name" value="Acrflvin-R"/>
</dbReference>
<dbReference type="AlphaFoldDB" id="A1BFB5"/>
<dbReference type="GO" id="GO:0005886">
    <property type="term" value="C:plasma membrane"/>
    <property type="evidence" value="ECO:0007669"/>
    <property type="project" value="TreeGrafter"/>
</dbReference>
<dbReference type="GO" id="GO:0042910">
    <property type="term" value="F:xenobiotic transmembrane transporter activity"/>
    <property type="evidence" value="ECO:0007669"/>
    <property type="project" value="TreeGrafter"/>
</dbReference>
<dbReference type="PANTHER" id="PTHR32063">
    <property type="match status" value="1"/>
</dbReference>